<dbReference type="InterPro" id="IPR000873">
    <property type="entry name" value="AMP-dep_synth/lig_dom"/>
</dbReference>
<dbReference type="InterPro" id="IPR042099">
    <property type="entry name" value="ANL_N_sf"/>
</dbReference>
<dbReference type="EMBL" id="JAJAQC010000024">
    <property type="protein sequence ID" value="MDA0565552.1"/>
    <property type="molecule type" value="Genomic_DNA"/>
</dbReference>
<comment type="caution">
    <text evidence="4">The sequence shown here is derived from an EMBL/GenBank/DDBJ whole genome shotgun (WGS) entry which is preliminary data.</text>
</comment>
<dbReference type="GO" id="GO:0006631">
    <property type="term" value="P:fatty acid metabolic process"/>
    <property type="evidence" value="ECO:0007669"/>
    <property type="project" value="TreeGrafter"/>
</dbReference>
<dbReference type="Pfam" id="PF23562">
    <property type="entry name" value="AMP-binding_C_3"/>
    <property type="match status" value="1"/>
</dbReference>
<evidence type="ECO:0000313" key="5">
    <source>
        <dbReference type="Proteomes" id="UP001140076"/>
    </source>
</evidence>
<dbReference type="Proteomes" id="UP001140076">
    <property type="component" value="Unassembled WGS sequence"/>
</dbReference>
<gene>
    <name evidence="4" type="ORF">LG943_14685</name>
</gene>
<proteinExistence type="inferred from homology"/>
<dbReference type="Gene3D" id="3.40.50.12780">
    <property type="entry name" value="N-terminal domain of ligase-like"/>
    <property type="match status" value="1"/>
</dbReference>
<accession>A0A9X3NKU1</accession>
<dbReference type="AlphaFoldDB" id="A0A9X3NKU1"/>
<dbReference type="Pfam" id="PF00501">
    <property type="entry name" value="AMP-binding"/>
    <property type="match status" value="1"/>
</dbReference>
<protein>
    <submittedName>
        <fullName evidence="4">AMP-binding protein</fullName>
    </submittedName>
</protein>
<comment type="similarity">
    <text evidence="1">Belongs to the ATP-dependent AMP-binding enzyme family.</text>
</comment>
<name>A0A9X3NKU1_9ACTN</name>
<feature type="domain" description="AMP-dependent synthetase/ligase" evidence="3">
    <location>
        <begin position="48"/>
        <end position="425"/>
    </location>
</feature>
<dbReference type="PANTHER" id="PTHR43201:SF8">
    <property type="entry name" value="ACYL-COA SYNTHETASE FAMILY MEMBER 3"/>
    <property type="match status" value="1"/>
</dbReference>
<keyword evidence="5" id="KW-1185">Reference proteome</keyword>
<feature type="region of interest" description="Disordered" evidence="2">
    <location>
        <begin position="465"/>
        <end position="495"/>
    </location>
</feature>
<evidence type="ECO:0000259" key="3">
    <source>
        <dbReference type="Pfam" id="PF00501"/>
    </source>
</evidence>
<evidence type="ECO:0000256" key="1">
    <source>
        <dbReference type="ARBA" id="ARBA00006432"/>
    </source>
</evidence>
<reference evidence="4" key="1">
    <citation type="submission" date="2021-10" db="EMBL/GenBank/DDBJ databases">
        <title>Streptomonospora sp. nov., isolated from mangrove soil.</title>
        <authorList>
            <person name="Chen X."/>
            <person name="Ge X."/>
            <person name="Liu W."/>
        </authorList>
    </citation>
    <scope>NUCLEOTIDE SEQUENCE</scope>
    <source>
        <strain evidence="4">S1-112</strain>
    </source>
</reference>
<dbReference type="SUPFAM" id="SSF56801">
    <property type="entry name" value="Acetyl-CoA synthetase-like"/>
    <property type="match status" value="1"/>
</dbReference>
<sequence>MAKSPRGAAPQRLRGLGDLAYHHGDQAPRQEVYLRPEPQGAVAPVGAREFVAEVAAVAKGLIGVGVAAGDRVVIAGATGYAAAVLVQAVWVARAVAVVVEPAASADRLARILRDCRPAAVVLGDGRHAQAVARAGRELTDLARVWRLDEEGLAALARPGAYMDSTAVRFRREEQEHTDPAALVYTPTATGQVRGAVLTHGALLAGASAVLERLAPALERVEEGEAPTVLVELPLSGAGGLVALVACALARARVCPVGRGADEDALLRAAAPHVVVCRGRLLSRVYARERAIAHETSWDNLNAFTTATDLAVRFDQSPRKGPWRRVSRAMYEWMYSRMRDALGGRAVLVVCAAGTAEPWLDHFFNGAGVELVQGWGTDESGGVVSLGVPGRRRGATAGPVLPGVEVRLAGDGEVYVRGPGVFTGYWGDEAAGRAARWEDWLATGTAASLDDSGLLTLGRRLRPQAAPLAAAPRQARRTAPAGPPRPAPQAPDQVPEPARAWERRVCGHPLIAQAMLIGRGRPYPAALLTLSADQLEYWRLVNNRPLAWSREELVMDAELAAEVRAAVVDANSGVEPAWAVRAFHVLAEEFSPTGGLVLPDGRLRRDAVLRAFAEEIESLYRTPQAGR</sequence>
<evidence type="ECO:0000313" key="4">
    <source>
        <dbReference type="EMBL" id="MDA0565552.1"/>
    </source>
</evidence>
<dbReference type="GO" id="GO:0031956">
    <property type="term" value="F:medium-chain fatty acid-CoA ligase activity"/>
    <property type="evidence" value="ECO:0007669"/>
    <property type="project" value="TreeGrafter"/>
</dbReference>
<feature type="compositionally biased region" description="Low complexity" evidence="2">
    <location>
        <begin position="465"/>
        <end position="479"/>
    </location>
</feature>
<dbReference type="RefSeq" id="WP_270072828.1">
    <property type="nucleotide sequence ID" value="NZ_JAJAQC010000024.1"/>
</dbReference>
<dbReference type="PANTHER" id="PTHR43201">
    <property type="entry name" value="ACYL-COA SYNTHETASE"/>
    <property type="match status" value="1"/>
</dbReference>
<organism evidence="4 5">
    <name type="scientific">Streptomonospora mangrovi</name>
    <dbReference type="NCBI Taxonomy" id="2883123"/>
    <lineage>
        <taxon>Bacteria</taxon>
        <taxon>Bacillati</taxon>
        <taxon>Actinomycetota</taxon>
        <taxon>Actinomycetes</taxon>
        <taxon>Streptosporangiales</taxon>
        <taxon>Nocardiopsidaceae</taxon>
        <taxon>Streptomonospora</taxon>
    </lineage>
</organism>
<evidence type="ECO:0000256" key="2">
    <source>
        <dbReference type="SAM" id="MobiDB-lite"/>
    </source>
</evidence>